<dbReference type="PANTHER" id="PTHR31373:SF27">
    <property type="entry name" value="TROVE DOMAIN-CONTAINING PROTEIN"/>
    <property type="match status" value="1"/>
</dbReference>
<dbReference type="PIRSF" id="PIRSF015417">
    <property type="entry name" value="T31B5_30_vWA"/>
    <property type="match status" value="1"/>
</dbReference>
<accession>A0A6C0LCZ3</accession>
<dbReference type="AlphaFoldDB" id="A0A6C0LCZ3"/>
<dbReference type="Gene3D" id="3.40.50.410">
    <property type="entry name" value="von Willebrand factor, type A domain"/>
    <property type="match status" value="1"/>
</dbReference>
<protein>
    <recommendedName>
        <fullName evidence="5">TROVE domain-containing protein</fullName>
    </recommendedName>
</protein>
<feature type="region of interest" description="Disordered" evidence="1">
    <location>
        <begin position="16"/>
        <end position="48"/>
    </location>
</feature>
<name>A0A6C0LCZ3_9ZZZZ</name>
<dbReference type="Pfam" id="PF11443">
    <property type="entry name" value="DUF2828"/>
    <property type="match status" value="2"/>
</dbReference>
<evidence type="ECO:0000256" key="1">
    <source>
        <dbReference type="SAM" id="MobiDB-lite"/>
    </source>
</evidence>
<dbReference type="PANTHER" id="PTHR31373">
    <property type="entry name" value="OS06G0652100 PROTEIN"/>
    <property type="match status" value="1"/>
</dbReference>
<dbReference type="Pfam" id="PF25043">
    <property type="entry name" value="DUF7788"/>
    <property type="match status" value="2"/>
</dbReference>
<dbReference type="InterPro" id="IPR056690">
    <property type="entry name" value="DUF7788"/>
</dbReference>
<proteinExistence type="predicted"/>
<feature type="domain" description="DUF7788" evidence="3">
    <location>
        <begin position="428"/>
        <end position="569"/>
    </location>
</feature>
<feature type="domain" description="DUF7788" evidence="3">
    <location>
        <begin position="344"/>
        <end position="405"/>
    </location>
</feature>
<feature type="domain" description="DUF2828" evidence="2">
    <location>
        <begin position="172"/>
        <end position="341"/>
    </location>
</feature>
<evidence type="ECO:0000313" key="4">
    <source>
        <dbReference type="EMBL" id="QHU27541.1"/>
    </source>
</evidence>
<dbReference type="InterPro" id="IPR011205">
    <property type="entry name" value="UCP015417_vWA"/>
</dbReference>
<dbReference type="InterPro" id="IPR036465">
    <property type="entry name" value="vWFA_dom_sf"/>
</dbReference>
<evidence type="ECO:0000259" key="3">
    <source>
        <dbReference type="Pfam" id="PF25043"/>
    </source>
</evidence>
<dbReference type="InterPro" id="IPR058580">
    <property type="entry name" value="DUF2828"/>
</dbReference>
<feature type="compositionally biased region" description="Acidic residues" evidence="1">
    <location>
        <begin position="16"/>
        <end position="30"/>
    </location>
</feature>
<organism evidence="4">
    <name type="scientific">viral metagenome</name>
    <dbReference type="NCBI Taxonomy" id="1070528"/>
    <lineage>
        <taxon>unclassified sequences</taxon>
        <taxon>metagenomes</taxon>
        <taxon>organismal metagenomes</taxon>
    </lineage>
</organism>
<sequence length="591" mass="67601">MEIPIQVADIAVVYDNDNDNDNEDYEDNNDSNDSNDSNDDYDNYGNRYDSNPITKTANGGNAFKSTGSAIVDYFMLFMRDLSISDSYDHLEKCWKEDPKKTVAIIFNGRDRLNGKKEKKVANEAMLWLRKNKFETYMCNIKLYVEKYGRWKDLLYISYNLKNIDHKIEMNIIAQKLIDDKINLDNNKPVSLCAKWAPSENDRNDRQRQFAKKVASVIYGCKDTYKMSKYRKQYLVPLRKQIDIVESKMCDNKWEEIKYENIPGVASNKLKNAFIKHDEERYKKYLGDVATSVKKINVTGILPHELAGVYIKDLAKLNKGEVCQTTEMQWKAIVENVRKSGNFDNAISIVDVSGSMFNAKNGSIPAQVAVALGIITALCCKGDFANKIITFSENPELVDLITANAATNSTEKPKIENGDASYAGDASVSNIPSLHECIKNIMGVDYGFSTDFLRCNEEIINYAIKYKVPQDKMPKKLFVFTDMQFNNTITGNFERDYRNNRNNTNALDTVYKSIVKLYEANNYKAPKFIFWNLNSDSNEVFPVNCDTEGTAIVSGFSEQLLKIFMNYDEFKPEFIVNEILAPYLEDIIINDD</sequence>
<reference evidence="4" key="1">
    <citation type="journal article" date="2020" name="Nature">
        <title>Giant virus diversity and host interactions through global metagenomics.</title>
        <authorList>
            <person name="Schulz F."/>
            <person name="Roux S."/>
            <person name="Paez-Espino D."/>
            <person name="Jungbluth S."/>
            <person name="Walsh D.A."/>
            <person name="Denef V.J."/>
            <person name="McMahon K.D."/>
            <person name="Konstantinidis K.T."/>
            <person name="Eloe-Fadrosh E.A."/>
            <person name="Kyrpides N.C."/>
            <person name="Woyke T."/>
        </authorList>
    </citation>
    <scope>NUCLEOTIDE SEQUENCE</scope>
    <source>
        <strain evidence="4">GVMAG-M-3300027769-26</strain>
    </source>
</reference>
<evidence type="ECO:0008006" key="5">
    <source>
        <dbReference type="Google" id="ProtNLM"/>
    </source>
</evidence>
<dbReference type="EMBL" id="MN740459">
    <property type="protein sequence ID" value="QHU27541.1"/>
    <property type="molecule type" value="Genomic_DNA"/>
</dbReference>
<evidence type="ECO:0000259" key="2">
    <source>
        <dbReference type="Pfam" id="PF11443"/>
    </source>
</evidence>
<feature type="domain" description="DUF2828" evidence="2">
    <location>
        <begin position="56"/>
        <end position="158"/>
    </location>
</feature>